<dbReference type="InterPro" id="IPR016130">
    <property type="entry name" value="Tyr_Pase_AS"/>
</dbReference>
<evidence type="ECO:0000313" key="17">
    <source>
        <dbReference type="Proteomes" id="UP000694569"/>
    </source>
</evidence>
<dbReference type="PRINTS" id="PR01908">
    <property type="entry name" value="ADSPHPHTASE"/>
</dbReference>
<evidence type="ECO:0000256" key="8">
    <source>
        <dbReference type="ARBA" id="ARBA00022912"/>
    </source>
</evidence>
<evidence type="ECO:0000256" key="9">
    <source>
        <dbReference type="ARBA" id="ARBA00023128"/>
    </source>
</evidence>
<dbReference type="Proteomes" id="UP000694569">
    <property type="component" value="Unplaced"/>
</dbReference>
<dbReference type="PANTHER" id="PTHR46495:SF1">
    <property type="entry name" value="DUAL SPECIFICITY PHOSPHATASE 21"/>
    <property type="match status" value="1"/>
</dbReference>
<evidence type="ECO:0000256" key="3">
    <source>
        <dbReference type="ARBA" id="ARBA00004637"/>
    </source>
</evidence>
<dbReference type="AlphaFoldDB" id="A0A8C5PZN7"/>
<evidence type="ECO:0000259" key="15">
    <source>
        <dbReference type="PROSITE" id="PS50056"/>
    </source>
</evidence>
<proteinExistence type="inferred from homology"/>
<dbReference type="PANTHER" id="PTHR46495">
    <property type="entry name" value="DUAL SPECIFICITY PROTEIN PHOSPHATASE 21"/>
    <property type="match status" value="1"/>
</dbReference>
<evidence type="ECO:0000259" key="14">
    <source>
        <dbReference type="PROSITE" id="PS50054"/>
    </source>
</evidence>
<dbReference type="InterPro" id="IPR000387">
    <property type="entry name" value="Tyr_Pase_dom"/>
</dbReference>
<evidence type="ECO:0000256" key="7">
    <source>
        <dbReference type="ARBA" id="ARBA00022801"/>
    </source>
</evidence>
<evidence type="ECO:0008006" key="18">
    <source>
        <dbReference type="Google" id="ProtNLM"/>
    </source>
</evidence>
<evidence type="ECO:0000256" key="1">
    <source>
        <dbReference type="ARBA" id="ARBA00004123"/>
    </source>
</evidence>
<dbReference type="GO" id="GO:0005634">
    <property type="term" value="C:nucleus"/>
    <property type="evidence" value="ECO:0007669"/>
    <property type="project" value="UniProtKB-SubCell"/>
</dbReference>
<comment type="subcellular location">
    <subcellularLocation>
        <location evidence="2">Cytoplasm</location>
    </subcellularLocation>
    <subcellularLocation>
        <location evidence="3">Mitochondrion inner membrane</location>
        <topology evidence="3">Peripheral membrane protein</topology>
    </subcellularLocation>
    <subcellularLocation>
        <location evidence="1">Nucleus</location>
    </subcellularLocation>
</comment>
<dbReference type="PROSITE" id="PS50054">
    <property type="entry name" value="TYR_PHOSPHATASE_DUAL"/>
    <property type="match status" value="1"/>
</dbReference>
<accession>A0A8C5PZN7</accession>
<dbReference type="Ensembl" id="ENSLLET00000031276.1">
    <property type="protein sequence ID" value="ENSLLEP00000030113.1"/>
    <property type="gene ID" value="ENSLLEG00000019095.1"/>
</dbReference>
<dbReference type="GO" id="GO:0005743">
    <property type="term" value="C:mitochondrial inner membrane"/>
    <property type="evidence" value="ECO:0007669"/>
    <property type="project" value="UniProtKB-SubCell"/>
</dbReference>
<keyword evidence="7" id="KW-0378">Hydrolase</keyword>
<dbReference type="PROSITE" id="PS50056">
    <property type="entry name" value="TYR_PHOSPHATASE_2"/>
    <property type="match status" value="1"/>
</dbReference>
<dbReference type="InterPro" id="IPR000340">
    <property type="entry name" value="Dual-sp_phosphatase_cat-dom"/>
</dbReference>
<evidence type="ECO:0000256" key="6">
    <source>
        <dbReference type="ARBA" id="ARBA00022792"/>
    </source>
</evidence>
<dbReference type="InterPro" id="IPR020420">
    <property type="entry name" value="Atypical_DUSP_subfamB"/>
</dbReference>
<dbReference type="OrthoDB" id="285418at2759"/>
<dbReference type="GO" id="GO:0004725">
    <property type="term" value="F:protein tyrosine phosphatase activity"/>
    <property type="evidence" value="ECO:0007669"/>
    <property type="project" value="TreeGrafter"/>
</dbReference>
<sequence length="197" mass="22193">MASQRMTEQTEAGVAPPLESRIFTLSGLAQVTNSLFLSNETAANNHHLLNVHRITCVINVCLENDIEHHNSALEYLHYPIADMPNSNLLKHFEAIYDKIRDVEVRGGRTLVHCNAGISRSPSICLAYLMKSNGMTLIAAHSLLRTRRPIIHPNSGFWEQLIRYELDLFGNNSIQMINSPMGLIPNIYEKAARNMFPL</sequence>
<evidence type="ECO:0000256" key="11">
    <source>
        <dbReference type="ARBA" id="ARBA00023242"/>
    </source>
</evidence>
<protein>
    <recommendedName>
        <fullName evidence="18">Protein-tyrosine-phosphatase</fullName>
    </recommendedName>
</protein>
<evidence type="ECO:0000256" key="12">
    <source>
        <dbReference type="ARBA" id="ARBA00047761"/>
    </source>
</evidence>
<keyword evidence="5" id="KW-0963">Cytoplasm</keyword>
<comment type="catalytic activity">
    <reaction evidence="13">
        <text>O-phospho-L-threonyl-[protein] + H2O = L-threonyl-[protein] + phosphate</text>
        <dbReference type="Rhea" id="RHEA:47004"/>
        <dbReference type="Rhea" id="RHEA-COMP:11060"/>
        <dbReference type="Rhea" id="RHEA-COMP:11605"/>
        <dbReference type="ChEBI" id="CHEBI:15377"/>
        <dbReference type="ChEBI" id="CHEBI:30013"/>
        <dbReference type="ChEBI" id="CHEBI:43474"/>
        <dbReference type="ChEBI" id="CHEBI:61977"/>
        <dbReference type="EC" id="3.1.3.16"/>
    </reaction>
</comment>
<feature type="domain" description="Tyrosine-protein phosphatase" evidence="14">
    <location>
        <begin position="27"/>
        <end position="169"/>
    </location>
</feature>
<evidence type="ECO:0000256" key="2">
    <source>
        <dbReference type="ARBA" id="ARBA00004496"/>
    </source>
</evidence>
<name>A0A8C5PZN7_9ANUR</name>
<dbReference type="InterPro" id="IPR020422">
    <property type="entry name" value="TYR_PHOSPHATASE_DUAL_dom"/>
</dbReference>
<comment type="similarity">
    <text evidence="4">Belongs to the protein-tyrosine phosphatase family. Non-receptor class dual specificity subfamily.</text>
</comment>
<dbReference type="GO" id="GO:0004722">
    <property type="term" value="F:protein serine/threonine phosphatase activity"/>
    <property type="evidence" value="ECO:0007669"/>
    <property type="project" value="UniProtKB-EC"/>
</dbReference>
<reference evidence="16" key="2">
    <citation type="submission" date="2025-09" db="UniProtKB">
        <authorList>
            <consortium name="Ensembl"/>
        </authorList>
    </citation>
    <scope>IDENTIFICATION</scope>
</reference>
<dbReference type="SUPFAM" id="SSF52799">
    <property type="entry name" value="(Phosphotyrosine protein) phosphatases II"/>
    <property type="match status" value="1"/>
</dbReference>
<dbReference type="PRINTS" id="PR01910">
    <property type="entry name" value="ADSPHPHTASEB"/>
</dbReference>
<dbReference type="GO" id="GO:0017017">
    <property type="term" value="F:MAP kinase tyrosine/serine/threonine phosphatase activity"/>
    <property type="evidence" value="ECO:0007669"/>
    <property type="project" value="InterPro"/>
</dbReference>
<dbReference type="PROSITE" id="PS00383">
    <property type="entry name" value="TYR_PHOSPHATASE_1"/>
    <property type="match status" value="1"/>
</dbReference>
<dbReference type="SMART" id="SM00195">
    <property type="entry name" value="DSPc"/>
    <property type="match status" value="1"/>
</dbReference>
<evidence type="ECO:0000256" key="13">
    <source>
        <dbReference type="ARBA" id="ARBA00048336"/>
    </source>
</evidence>
<keyword evidence="11" id="KW-0539">Nucleus</keyword>
<evidence type="ECO:0000256" key="10">
    <source>
        <dbReference type="ARBA" id="ARBA00023136"/>
    </source>
</evidence>
<keyword evidence="17" id="KW-1185">Reference proteome</keyword>
<reference evidence="16" key="1">
    <citation type="submission" date="2025-08" db="UniProtKB">
        <authorList>
            <consortium name="Ensembl"/>
        </authorList>
    </citation>
    <scope>IDENTIFICATION</scope>
</reference>
<keyword evidence="6" id="KW-0999">Mitochondrion inner membrane</keyword>
<keyword evidence="9" id="KW-0496">Mitochondrion</keyword>
<keyword evidence="10" id="KW-0472">Membrane</keyword>
<dbReference type="InterPro" id="IPR029021">
    <property type="entry name" value="Prot-tyrosine_phosphatase-like"/>
</dbReference>
<evidence type="ECO:0000256" key="5">
    <source>
        <dbReference type="ARBA" id="ARBA00022490"/>
    </source>
</evidence>
<feature type="domain" description="Tyrosine specific protein phosphatases" evidence="15">
    <location>
        <begin position="86"/>
        <end position="148"/>
    </location>
</feature>
<dbReference type="GeneTree" id="ENSGT00940000164527"/>
<dbReference type="Gene3D" id="3.90.190.10">
    <property type="entry name" value="Protein tyrosine phosphatase superfamily"/>
    <property type="match status" value="1"/>
</dbReference>
<dbReference type="Pfam" id="PF00782">
    <property type="entry name" value="DSPc"/>
    <property type="match status" value="1"/>
</dbReference>
<keyword evidence="8" id="KW-0904">Protein phosphatase</keyword>
<evidence type="ECO:0000256" key="4">
    <source>
        <dbReference type="ARBA" id="ARBA00008601"/>
    </source>
</evidence>
<evidence type="ECO:0000313" key="16">
    <source>
        <dbReference type="Ensembl" id="ENSLLEP00000030113.1"/>
    </source>
</evidence>
<comment type="catalytic activity">
    <reaction evidence="12">
        <text>O-phospho-L-seryl-[protein] + H2O = L-seryl-[protein] + phosphate</text>
        <dbReference type="Rhea" id="RHEA:20629"/>
        <dbReference type="Rhea" id="RHEA-COMP:9863"/>
        <dbReference type="Rhea" id="RHEA-COMP:11604"/>
        <dbReference type="ChEBI" id="CHEBI:15377"/>
        <dbReference type="ChEBI" id="CHEBI:29999"/>
        <dbReference type="ChEBI" id="CHEBI:43474"/>
        <dbReference type="ChEBI" id="CHEBI:83421"/>
        <dbReference type="EC" id="3.1.3.16"/>
    </reaction>
</comment>
<organism evidence="16 17">
    <name type="scientific">Leptobrachium leishanense</name>
    <name type="common">Leishan spiny toad</name>
    <dbReference type="NCBI Taxonomy" id="445787"/>
    <lineage>
        <taxon>Eukaryota</taxon>
        <taxon>Metazoa</taxon>
        <taxon>Chordata</taxon>
        <taxon>Craniata</taxon>
        <taxon>Vertebrata</taxon>
        <taxon>Euteleostomi</taxon>
        <taxon>Amphibia</taxon>
        <taxon>Batrachia</taxon>
        <taxon>Anura</taxon>
        <taxon>Pelobatoidea</taxon>
        <taxon>Megophryidae</taxon>
        <taxon>Leptobrachium</taxon>
    </lineage>
</organism>